<comment type="subcellular location">
    <subcellularLocation>
        <location evidence="1">Membrane</location>
        <topology evidence="1">Multi-pass membrane protein</topology>
    </subcellularLocation>
</comment>
<evidence type="ECO:0000256" key="4">
    <source>
        <dbReference type="ARBA" id="ARBA00022989"/>
    </source>
</evidence>
<keyword evidence="3 7" id="KW-0812">Transmembrane</keyword>
<sequence length="539" mass="60386">MNDTDREQGALKDDVYSQANPPREGFTKADQKHMYRLGKVQELKRNYRPLSALSFAVVLTAIWEYFMLANTQGLIDGGLAGLFWSFIWTFLAFSFVGLSLAEMASMAPTSGGQYHWVSEFAPPSIQRFLSYIVGWMSVLSWQAGNAADCFITGTLIQALLQVNDENYEPKRWHGTLFTWVMVLVLYVVNIWGHDFWPRIQNPLMIIHILAFFAVVTVLWTLAPHNSAERVFTEFSNGGGWNSIGLSLMVGQISAIYSILGTHLRTIKPYQADQSPGSDATAHMAEEVRDADRYVPISLFWSYIGNSLMAIIFLTTYLFAMPSVEDAINDPSGYPFLYVFKGAMGTAGVNTLTIIVLLIVSAANINFGASTARQTFAFARDKGLPFSSWLARVHTGKEIPANAILMTCTVTILLSLINIGSLVAFNAIISLQIVSLMFTYFCSLSCVLYRRLYHPELLPVARWSLGKWGPLVNAVGLAYVVFAFFWCFWPNETPVDTETFNWSVVMFLGVFLLALVMYVVEGRRVYTGPVKQCRMARLEI</sequence>
<feature type="transmembrane region" description="Helical" evidence="7">
    <location>
        <begin position="50"/>
        <end position="69"/>
    </location>
</feature>
<dbReference type="InterPro" id="IPR002293">
    <property type="entry name" value="AA/rel_permease1"/>
</dbReference>
<feature type="transmembrane region" description="Helical" evidence="7">
    <location>
        <begin position="339"/>
        <end position="362"/>
    </location>
</feature>
<evidence type="ECO:0000313" key="9">
    <source>
        <dbReference type="Proteomes" id="UP001521785"/>
    </source>
</evidence>
<protein>
    <recommendedName>
        <fullName evidence="10">Amino acid transporter</fullName>
    </recommendedName>
</protein>
<feature type="transmembrane region" description="Helical" evidence="7">
    <location>
        <begin position="128"/>
        <end position="160"/>
    </location>
</feature>
<reference evidence="8 9" key="1">
    <citation type="submission" date="2024-02" db="EMBL/GenBank/DDBJ databases">
        <title>De novo assembly and annotation of 12 fungi associated with fruit tree decline syndrome in Ontario, Canada.</title>
        <authorList>
            <person name="Sulman M."/>
            <person name="Ellouze W."/>
            <person name="Ilyukhin E."/>
        </authorList>
    </citation>
    <scope>NUCLEOTIDE SEQUENCE [LARGE SCALE GENOMIC DNA]</scope>
    <source>
        <strain evidence="8 9">M42-189</strain>
    </source>
</reference>
<feature type="transmembrane region" description="Helical" evidence="7">
    <location>
        <begin position="499"/>
        <end position="519"/>
    </location>
</feature>
<accession>A0ABR3R8Q3</accession>
<dbReference type="PANTHER" id="PTHR45649:SF4">
    <property type="entry name" value="TRANSPORTER, PUTATIVE (EUROFUNG)-RELATED"/>
    <property type="match status" value="1"/>
</dbReference>
<feature type="transmembrane region" description="Helical" evidence="7">
    <location>
        <begin position="469"/>
        <end position="487"/>
    </location>
</feature>
<evidence type="ECO:0008006" key="10">
    <source>
        <dbReference type="Google" id="ProtNLM"/>
    </source>
</evidence>
<evidence type="ECO:0000256" key="3">
    <source>
        <dbReference type="ARBA" id="ARBA00022692"/>
    </source>
</evidence>
<keyword evidence="4 7" id="KW-1133">Transmembrane helix</keyword>
<dbReference type="EMBL" id="JAKJXO020000009">
    <property type="protein sequence ID" value="KAL1600821.1"/>
    <property type="molecule type" value="Genomic_DNA"/>
</dbReference>
<organism evidence="8 9">
    <name type="scientific">Paraconiothyrium brasiliense</name>
    <dbReference type="NCBI Taxonomy" id="300254"/>
    <lineage>
        <taxon>Eukaryota</taxon>
        <taxon>Fungi</taxon>
        <taxon>Dikarya</taxon>
        <taxon>Ascomycota</taxon>
        <taxon>Pezizomycotina</taxon>
        <taxon>Dothideomycetes</taxon>
        <taxon>Pleosporomycetidae</taxon>
        <taxon>Pleosporales</taxon>
        <taxon>Massarineae</taxon>
        <taxon>Didymosphaeriaceae</taxon>
        <taxon>Paraconiothyrium</taxon>
    </lineage>
</organism>
<dbReference type="Gene3D" id="1.20.1740.10">
    <property type="entry name" value="Amino acid/polyamine transporter I"/>
    <property type="match status" value="1"/>
</dbReference>
<dbReference type="Pfam" id="PF13520">
    <property type="entry name" value="AA_permease_2"/>
    <property type="match status" value="1"/>
</dbReference>
<evidence type="ECO:0000313" key="8">
    <source>
        <dbReference type="EMBL" id="KAL1600821.1"/>
    </source>
</evidence>
<keyword evidence="9" id="KW-1185">Reference proteome</keyword>
<feature type="transmembrane region" description="Helical" evidence="7">
    <location>
        <begin position="298"/>
        <end position="319"/>
    </location>
</feature>
<feature type="transmembrane region" description="Helical" evidence="7">
    <location>
        <begin position="422"/>
        <end position="448"/>
    </location>
</feature>
<feature type="compositionally biased region" description="Basic and acidic residues" evidence="6">
    <location>
        <begin position="1"/>
        <end position="15"/>
    </location>
</feature>
<evidence type="ECO:0000256" key="5">
    <source>
        <dbReference type="ARBA" id="ARBA00023136"/>
    </source>
</evidence>
<feature type="transmembrane region" description="Helical" evidence="7">
    <location>
        <begin position="398"/>
        <end position="416"/>
    </location>
</feature>
<proteinExistence type="predicted"/>
<evidence type="ECO:0000256" key="1">
    <source>
        <dbReference type="ARBA" id="ARBA00004141"/>
    </source>
</evidence>
<keyword evidence="5 7" id="KW-0472">Membrane</keyword>
<evidence type="ECO:0000256" key="7">
    <source>
        <dbReference type="SAM" id="Phobius"/>
    </source>
</evidence>
<evidence type="ECO:0000256" key="2">
    <source>
        <dbReference type="ARBA" id="ARBA00022448"/>
    </source>
</evidence>
<feature type="transmembrane region" description="Helical" evidence="7">
    <location>
        <begin position="242"/>
        <end position="259"/>
    </location>
</feature>
<name>A0ABR3R8Q3_9PLEO</name>
<dbReference type="PIRSF" id="PIRSF006060">
    <property type="entry name" value="AA_transporter"/>
    <property type="match status" value="1"/>
</dbReference>
<feature type="transmembrane region" description="Helical" evidence="7">
    <location>
        <begin position="172"/>
        <end position="191"/>
    </location>
</feature>
<evidence type="ECO:0000256" key="6">
    <source>
        <dbReference type="SAM" id="MobiDB-lite"/>
    </source>
</evidence>
<feature type="region of interest" description="Disordered" evidence="6">
    <location>
        <begin position="1"/>
        <end position="26"/>
    </location>
</feature>
<feature type="transmembrane region" description="Helical" evidence="7">
    <location>
        <begin position="81"/>
        <end position="101"/>
    </location>
</feature>
<dbReference type="Proteomes" id="UP001521785">
    <property type="component" value="Unassembled WGS sequence"/>
</dbReference>
<dbReference type="PANTHER" id="PTHR45649">
    <property type="entry name" value="AMINO-ACID PERMEASE BAT1"/>
    <property type="match status" value="1"/>
</dbReference>
<gene>
    <name evidence="8" type="ORF">SLS60_007209</name>
</gene>
<keyword evidence="2" id="KW-0813">Transport</keyword>
<comment type="caution">
    <text evidence="8">The sequence shown here is derived from an EMBL/GenBank/DDBJ whole genome shotgun (WGS) entry which is preliminary data.</text>
</comment>
<feature type="transmembrane region" description="Helical" evidence="7">
    <location>
        <begin position="203"/>
        <end position="222"/>
    </location>
</feature>